<keyword evidence="1" id="KW-1133">Transmembrane helix</keyword>
<comment type="caution">
    <text evidence="2">The sequence shown here is derived from an EMBL/GenBank/DDBJ whole genome shotgun (WGS) entry which is preliminary data.</text>
</comment>
<evidence type="ECO:0000256" key="1">
    <source>
        <dbReference type="SAM" id="Phobius"/>
    </source>
</evidence>
<name>A0A0J1GKK7_9GAMM</name>
<dbReference type="PATRIC" id="fig|754436.4.peg.2859"/>
<feature type="transmembrane region" description="Helical" evidence="1">
    <location>
        <begin position="87"/>
        <end position="105"/>
    </location>
</feature>
<dbReference type="EMBL" id="LDOV01000025">
    <property type="protein sequence ID" value="KLU99998.1"/>
    <property type="molecule type" value="Genomic_DNA"/>
</dbReference>
<dbReference type="AlphaFoldDB" id="A0A0J1GKK7"/>
<protein>
    <submittedName>
        <fullName evidence="2">Uncharacterized protein</fullName>
    </submittedName>
</protein>
<gene>
    <name evidence="2" type="ORF">ABT58_13450</name>
</gene>
<evidence type="ECO:0000313" key="2">
    <source>
        <dbReference type="EMBL" id="KLU99998.1"/>
    </source>
</evidence>
<sequence length="205" mass="23046">MNSTQHITINQFELQLADTDDPVANRISWHPMKKGGSNIKTQSMIVSGDNIRIESSLRIKLFFAVFWVTGFMLLYAGTQVYSASGAFYFMGICFSAMGLGGAYFFTRTVTFDKTQGVYFRGWQGQEITCVDRQKQGQLADIYALQTISECVRSGEDSSTFISYELNLVFENGERVNVMDHGNQSAFEDAAMSLAEFLDVSIWKAY</sequence>
<proteinExistence type="predicted"/>
<reference evidence="2 3" key="1">
    <citation type="submission" date="2015-05" db="EMBL/GenBank/DDBJ databases">
        <title>Photobacterium galathea sp. nov.</title>
        <authorList>
            <person name="Machado H."/>
            <person name="Gram L."/>
        </authorList>
    </citation>
    <scope>NUCLEOTIDE SEQUENCE [LARGE SCALE GENOMIC DNA]</scope>
    <source>
        <strain evidence="2 3">DSM 25995</strain>
    </source>
</reference>
<keyword evidence="1" id="KW-0812">Transmembrane</keyword>
<dbReference type="RefSeq" id="WP_047874940.1">
    <property type="nucleotide sequence ID" value="NZ_BMYC01000008.1"/>
</dbReference>
<keyword evidence="1" id="KW-0472">Membrane</keyword>
<organism evidence="2 3">
    <name type="scientific">Photobacterium aphoticum</name>
    <dbReference type="NCBI Taxonomy" id="754436"/>
    <lineage>
        <taxon>Bacteria</taxon>
        <taxon>Pseudomonadati</taxon>
        <taxon>Pseudomonadota</taxon>
        <taxon>Gammaproteobacteria</taxon>
        <taxon>Vibrionales</taxon>
        <taxon>Vibrionaceae</taxon>
        <taxon>Photobacterium</taxon>
    </lineage>
</organism>
<evidence type="ECO:0000313" key="3">
    <source>
        <dbReference type="Proteomes" id="UP000036426"/>
    </source>
</evidence>
<dbReference type="OrthoDB" id="556365at2"/>
<accession>A0A0J1GKK7</accession>
<keyword evidence="3" id="KW-1185">Reference proteome</keyword>
<dbReference type="Proteomes" id="UP000036426">
    <property type="component" value="Unassembled WGS sequence"/>
</dbReference>
<feature type="transmembrane region" description="Helical" evidence="1">
    <location>
        <begin position="61"/>
        <end position="81"/>
    </location>
</feature>